<organism evidence="1">
    <name type="scientific">Anguilla anguilla</name>
    <name type="common">European freshwater eel</name>
    <name type="synonym">Muraena anguilla</name>
    <dbReference type="NCBI Taxonomy" id="7936"/>
    <lineage>
        <taxon>Eukaryota</taxon>
        <taxon>Metazoa</taxon>
        <taxon>Chordata</taxon>
        <taxon>Craniata</taxon>
        <taxon>Vertebrata</taxon>
        <taxon>Euteleostomi</taxon>
        <taxon>Actinopterygii</taxon>
        <taxon>Neopterygii</taxon>
        <taxon>Teleostei</taxon>
        <taxon>Anguilliformes</taxon>
        <taxon>Anguillidae</taxon>
        <taxon>Anguilla</taxon>
    </lineage>
</organism>
<accession>A0A0E9W610</accession>
<name>A0A0E9W610_ANGAN</name>
<evidence type="ECO:0000313" key="1">
    <source>
        <dbReference type="EMBL" id="JAH85804.1"/>
    </source>
</evidence>
<dbReference type="AlphaFoldDB" id="A0A0E9W610"/>
<dbReference type="EMBL" id="GBXM01022773">
    <property type="protein sequence ID" value="JAH85804.1"/>
    <property type="molecule type" value="Transcribed_RNA"/>
</dbReference>
<proteinExistence type="predicted"/>
<protein>
    <submittedName>
        <fullName evidence="1">Uncharacterized protein</fullName>
    </submittedName>
</protein>
<sequence>MQEFTQRAKSSEVGACFWSTGVIKVSGYQEAGGSTDVRAGLGGFH</sequence>
<reference evidence="1" key="2">
    <citation type="journal article" date="2015" name="Fish Shellfish Immunol.">
        <title>Early steps in the European eel (Anguilla anguilla)-Vibrio vulnificus interaction in the gills: Role of the RtxA13 toxin.</title>
        <authorList>
            <person name="Callol A."/>
            <person name="Pajuelo D."/>
            <person name="Ebbesson L."/>
            <person name="Teles M."/>
            <person name="MacKenzie S."/>
            <person name="Amaro C."/>
        </authorList>
    </citation>
    <scope>NUCLEOTIDE SEQUENCE</scope>
</reference>
<reference evidence="1" key="1">
    <citation type="submission" date="2014-11" db="EMBL/GenBank/DDBJ databases">
        <authorList>
            <person name="Amaro Gonzalez C."/>
        </authorList>
    </citation>
    <scope>NUCLEOTIDE SEQUENCE</scope>
</reference>